<sequence>MSTRPQRRSAPRIVFLLVIVAVVLAATSHGQAALWVAAAAAVYALVEGLLAWRARR</sequence>
<keyword evidence="1" id="KW-1133">Transmembrane helix</keyword>
<keyword evidence="1" id="KW-0472">Membrane</keyword>
<dbReference type="STRING" id="37927.SA2016_2806"/>
<feature type="transmembrane region" description="Helical" evidence="1">
    <location>
        <begin position="35"/>
        <end position="52"/>
    </location>
</feature>
<organism evidence="2 3">
    <name type="scientific">Sinomonas atrocyanea</name>
    <dbReference type="NCBI Taxonomy" id="37927"/>
    <lineage>
        <taxon>Bacteria</taxon>
        <taxon>Bacillati</taxon>
        <taxon>Actinomycetota</taxon>
        <taxon>Actinomycetes</taxon>
        <taxon>Micrococcales</taxon>
        <taxon>Micrococcaceae</taxon>
        <taxon>Sinomonas</taxon>
    </lineage>
</organism>
<evidence type="ECO:0000256" key="1">
    <source>
        <dbReference type="SAM" id="Phobius"/>
    </source>
</evidence>
<dbReference type="AlphaFoldDB" id="A0A127A3J1"/>
<keyword evidence="3" id="KW-1185">Reference proteome</keyword>
<dbReference type="EMBL" id="CP014518">
    <property type="protein sequence ID" value="AMM33471.1"/>
    <property type="molecule type" value="Genomic_DNA"/>
</dbReference>
<keyword evidence="1" id="KW-0812">Transmembrane</keyword>
<gene>
    <name evidence="2" type="ORF">SA2016_2806</name>
</gene>
<evidence type="ECO:0000313" key="3">
    <source>
        <dbReference type="Proteomes" id="UP000070134"/>
    </source>
</evidence>
<protein>
    <submittedName>
        <fullName evidence="2">Uncharacterized protein</fullName>
    </submittedName>
</protein>
<accession>A0A127A3J1</accession>
<name>A0A127A3J1_9MICC</name>
<dbReference type="Proteomes" id="UP000070134">
    <property type="component" value="Chromosome"/>
</dbReference>
<dbReference type="KEGG" id="satk:SA2016_2806"/>
<proteinExistence type="predicted"/>
<reference evidence="2 3" key="1">
    <citation type="submission" date="2016-02" db="EMBL/GenBank/DDBJ databases">
        <title>Complete genome of Sinomonas atrocyanea KCTC 3377.</title>
        <authorList>
            <person name="Kim K.M."/>
        </authorList>
    </citation>
    <scope>NUCLEOTIDE SEQUENCE [LARGE SCALE GENOMIC DNA]</scope>
    <source>
        <strain evidence="2 3">KCTC 3377</strain>
    </source>
</reference>
<evidence type="ECO:0000313" key="2">
    <source>
        <dbReference type="EMBL" id="AMM33471.1"/>
    </source>
</evidence>
<dbReference type="RefSeq" id="WP_157089132.1">
    <property type="nucleotide sequence ID" value="NZ_BJMO01000005.1"/>
</dbReference>